<dbReference type="OrthoDB" id="386332at2759"/>
<dbReference type="AlphaFoldDB" id="A0A1J1GYM5"/>
<comment type="caution">
    <text evidence="2">The sequence shown here is derived from an EMBL/GenBank/DDBJ whole genome shotgun (WGS) entry which is preliminary data.</text>
</comment>
<feature type="compositionally biased region" description="Polar residues" evidence="1">
    <location>
        <begin position="98"/>
        <end position="107"/>
    </location>
</feature>
<organism evidence="2 3">
    <name type="scientific">Plasmodium gallinaceum</name>
    <dbReference type="NCBI Taxonomy" id="5849"/>
    <lineage>
        <taxon>Eukaryota</taxon>
        <taxon>Sar</taxon>
        <taxon>Alveolata</taxon>
        <taxon>Apicomplexa</taxon>
        <taxon>Aconoidasida</taxon>
        <taxon>Haemosporida</taxon>
        <taxon>Plasmodiidae</taxon>
        <taxon>Plasmodium</taxon>
        <taxon>Plasmodium (Haemamoeba)</taxon>
    </lineage>
</organism>
<dbReference type="RefSeq" id="XP_028530139.1">
    <property type="nucleotide sequence ID" value="XM_028673714.1"/>
</dbReference>
<proteinExistence type="predicted"/>
<reference evidence="2" key="1">
    <citation type="submission" date="2015-04" db="EMBL/GenBank/DDBJ databases">
        <authorList>
            <consortium name="Pathogen Informatics"/>
        </authorList>
    </citation>
    <scope>NUCLEOTIDE SEQUENCE [LARGE SCALE GENOMIC DNA]</scope>
    <source>
        <strain evidence="2">8A</strain>
    </source>
</reference>
<protein>
    <submittedName>
        <fullName evidence="2">Uncharacterized protein</fullName>
    </submittedName>
</protein>
<sequence length="131" mass="15942">MDDYLNEDSVIKHKAWNLHFMDKRKNNKFKYSKKKNMKYNVKWIKKKDNENLFERWIQIKTLNENYNSEEEKEKDETKKQIGRNVLSNNNETRKSYRLNLQSILNENNTKKNYVDPSSDISSEEQENDNNT</sequence>
<dbReference type="OMA" id="NLFERWT"/>
<feature type="compositionally biased region" description="Acidic residues" evidence="1">
    <location>
        <begin position="121"/>
        <end position="131"/>
    </location>
</feature>
<evidence type="ECO:0000313" key="2">
    <source>
        <dbReference type="EMBL" id="CRG97337.1"/>
    </source>
</evidence>
<dbReference type="EMBL" id="CVMV01000096">
    <property type="protein sequence ID" value="CRG97337.1"/>
    <property type="molecule type" value="Genomic_DNA"/>
</dbReference>
<evidence type="ECO:0000256" key="1">
    <source>
        <dbReference type="SAM" id="MobiDB-lite"/>
    </source>
</evidence>
<dbReference type="VEuPathDB" id="PlasmoDB:PGAL8A_00491600"/>
<accession>A0A1J1GYM5</accession>
<keyword evidence="3" id="KW-1185">Reference proteome</keyword>
<gene>
    <name evidence="2" type="ORF">PGAL8A_00491600</name>
</gene>
<feature type="compositionally biased region" description="Basic and acidic residues" evidence="1">
    <location>
        <begin position="69"/>
        <end position="79"/>
    </location>
</feature>
<feature type="region of interest" description="Disordered" evidence="1">
    <location>
        <begin position="64"/>
        <end position="131"/>
    </location>
</feature>
<dbReference type="Proteomes" id="UP000220797">
    <property type="component" value="Unassembled WGS sequence"/>
</dbReference>
<evidence type="ECO:0000313" key="3">
    <source>
        <dbReference type="Proteomes" id="UP000220797"/>
    </source>
</evidence>
<name>A0A1J1GYM5_PLAGA</name>
<dbReference type="GeneID" id="39733449"/>